<dbReference type="GO" id="GO:0003677">
    <property type="term" value="F:DNA binding"/>
    <property type="evidence" value="ECO:0007669"/>
    <property type="project" value="UniProtKB-KW"/>
</dbReference>
<proteinExistence type="predicted"/>
<dbReference type="PRINTS" id="PR00598">
    <property type="entry name" value="HTHMARR"/>
</dbReference>
<dbReference type="InterPro" id="IPR011991">
    <property type="entry name" value="ArsR-like_HTH"/>
</dbReference>
<keyword evidence="2" id="KW-0238">DNA-binding</keyword>
<gene>
    <name evidence="6" type="ORF">WQQ_08740</name>
</gene>
<keyword evidence="3" id="KW-0804">Transcription</keyword>
<dbReference type="InterPro" id="IPR036388">
    <property type="entry name" value="WH-like_DNA-bd_sf"/>
</dbReference>
<dbReference type="GO" id="GO:0003700">
    <property type="term" value="F:DNA-binding transcription factor activity"/>
    <property type="evidence" value="ECO:0007669"/>
    <property type="project" value="InterPro"/>
</dbReference>
<dbReference type="SMART" id="SM00347">
    <property type="entry name" value="HTH_MARR"/>
    <property type="match status" value="1"/>
</dbReference>
<name>I7ZG93_9GAMM</name>
<dbReference type="CDD" id="cd00090">
    <property type="entry name" value="HTH_ARSR"/>
    <property type="match status" value="1"/>
</dbReference>
<dbReference type="AlphaFoldDB" id="I7ZG93"/>
<dbReference type="SUPFAM" id="SSF46785">
    <property type="entry name" value="Winged helix' DNA-binding domain"/>
    <property type="match status" value="2"/>
</dbReference>
<organism evidence="6 7">
    <name type="scientific">Hydrocarboniphaga effusa AP103</name>
    <dbReference type="NCBI Taxonomy" id="1172194"/>
    <lineage>
        <taxon>Bacteria</taxon>
        <taxon>Pseudomonadati</taxon>
        <taxon>Pseudomonadota</taxon>
        <taxon>Gammaproteobacteria</taxon>
        <taxon>Nevskiales</taxon>
        <taxon>Nevskiaceae</taxon>
        <taxon>Hydrocarboniphaga</taxon>
    </lineage>
</organism>
<feature type="domain" description="HTH marR-type" evidence="5">
    <location>
        <begin position="113"/>
        <end position="248"/>
    </location>
</feature>
<dbReference type="InterPro" id="IPR036390">
    <property type="entry name" value="WH_DNA-bd_sf"/>
</dbReference>
<evidence type="ECO:0000256" key="3">
    <source>
        <dbReference type="ARBA" id="ARBA00023163"/>
    </source>
</evidence>
<dbReference type="InterPro" id="IPR051081">
    <property type="entry name" value="HTH_MetalResp_TranReg"/>
</dbReference>
<dbReference type="InterPro" id="IPR001845">
    <property type="entry name" value="HTH_ArsR_DNA-bd_dom"/>
</dbReference>
<dbReference type="EMBL" id="AKGD01000001">
    <property type="protein sequence ID" value="EIT70737.1"/>
    <property type="molecule type" value="Genomic_DNA"/>
</dbReference>
<evidence type="ECO:0008006" key="8">
    <source>
        <dbReference type="Google" id="ProtNLM"/>
    </source>
</evidence>
<dbReference type="PROSITE" id="PS50987">
    <property type="entry name" value="HTH_ARSR_2"/>
    <property type="match status" value="1"/>
</dbReference>
<dbReference type="InterPro" id="IPR000835">
    <property type="entry name" value="HTH_MarR-typ"/>
</dbReference>
<evidence type="ECO:0000256" key="2">
    <source>
        <dbReference type="ARBA" id="ARBA00023125"/>
    </source>
</evidence>
<dbReference type="Pfam" id="PF12802">
    <property type="entry name" value="MarR_2"/>
    <property type="match status" value="1"/>
</dbReference>
<sequence>MSVDALLAALADPARRGLFESLTEPASVSDLASRHPITRGAVSQHLKVLVEAGLVDVRPQGRMRIYSRRPESLRALAQYAIAMDKVSEAGPQDAIASELGKWQAEAPNIDYGVLALMMYFTQIGHHVVSSSEAVAERAGLSFADVALLGALRRLGPPYESTSSRLARTFWISLPGMTKRLGRLEAAGLLIRSVDADDRRSALLRLTDKGLSVLRDLVANQQPAEYHALLQLSAAEREQLSSLLPRLLDLIDAQHGQRRPAYRVR</sequence>
<dbReference type="Proteomes" id="UP000003704">
    <property type="component" value="Unassembled WGS sequence"/>
</dbReference>
<keyword evidence="1" id="KW-0805">Transcription regulation</keyword>
<evidence type="ECO:0000259" key="5">
    <source>
        <dbReference type="PROSITE" id="PS50995"/>
    </source>
</evidence>
<dbReference type="STRING" id="1172194.WQQ_08740"/>
<dbReference type="NCBIfam" id="NF033788">
    <property type="entry name" value="HTH_metalloreg"/>
    <property type="match status" value="1"/>
</dbReference>
<comment type="caution">
    <text evidence="6">The sequence shown here is derived from an EMBL/GenBank/DDBJ whole genome shotgun (WGS) entry which is preliminary data.</text>
</comment>
<feature type="domain" description="HTH arsR-type" evidence="4">
    <location>
        <begin position="1"/>
        <end position="88"/>
    </location>
</feature>
<reference evidence="6 7" key="1">
    <citation type="journal article" date="2012" name="J. Bacteriol.">
        <title>Genome Sequence of n-Alkane-Degrading Hydrocarboniphaga effusa Strain AP103T (ATCC BAA-332T).</title>
        <authorList>
            <person name="Chang H.K."/>
            <person name="Zylstra G.J."/>
            <person name="Chae J.C."/>
        </authorList>
    </citation>
    <scope>NUCLEOTIDE SEQUENCE [LARGE SCALE GENOMIC DNA]</scope>
    <source>
        <strain evidence="6 7">AP103</strain>
    </source>
</reference>
<dbReference type="Gene3D" id="1.10.10.10">
    <property type="entry name" value="Winged helix-like DNA-binding domain superfamily/Winged helix DNA-binding domain"/>
    <property type="match status" value="2"/>
</dbReference>
<evidence type="ECO:0000256" key="1">
    <source>
        <dbReference type="ARBA" id="ARBA00023015"/>
    </source>
</evidence>
<accession>I7ZG93</accession>
<dbReference type="SMART" id="SM00418">
    <property type="entry name" value="HTH_ARSR"/>
    <property type="match status" value="1"/>
</dbReference>
<dbReference type="PANTHER" id="PTHR33154:SF33">
    <property type="entry name" value="TRANSCRIPTIONAL REPRESSOR SDPR"/>
    <property type="match status" value="1"/>
</dbReference>
<dbReference type="RefSeq" id="WP_007183830.1">
    <property type="nucleotide sequence ID" value="NZ_AKGD01000001.1"/>
</dbReference>
<evidence type="ECO:0000313" key="7">
    <source>
        <dbReference type="Proteomes" id="UP000003704"/>
    </source>
</evidence>
<protein>
    <recommendedName>
        <fullName evidence="8">HTH arsR-type domain-containing protein</fullName>
    </recommendedName>
</protein>
<evidence type="ECO:0000313" key="6">
    <source>
        <dbReference type="EMBL" id="EIT70737.1"/>
    </source>
</evidence>
<keyword evidence="7" id="KW-1185">Reference proteome</keyword>
<evidence type="ECO:0000259" key="4">
    <source>
        <dbReference type="PROSITE" id="PS50987"/>
    </source>
</evidence>
<dbReference type="PANTHER" id="PTHR33154">
    <property type="entry name" value="TRANSCRIPTIONAL REGULATOR, ARSR FAMILY"/>
    <property type="match status" value="1"/>
</dbReference>
<dbReference type="Pfam" id="PF12840">
    <property type="entry name" value="HTH_20"/>
    <property type="match status" value="1"/>
</dbReference>
<dbReference type="PROSITE" id="PS50995">
    <property type="entry name" value="HTH_MARR_2"/>
    <property type="match status" value="1"/>
</dbReference>
<dbReference type="PRINTS" id="PR00778">
    <property type="entry name" value="HTHARSR"/>
</dbReference>
<dbReference type="OrthoDB" id="32523at2"/>